<dbReference type="Proteomes" id="UP000271974">
    <property type="component" value="Unassembled WGS sequence"/>
</dbReference>
<sequence>MHRKLRPSGKSAFISSKPIVGRSRPAPSLVTLDNFSLIAWPRAGDASFKCLPYQISMLQLRGNARRTGKRLVSHIRPAGTPSAAGRWPLPFFRGACLSVPRRPTVTARASARRVALSGSMSSRSPGGPPRSRVRLLRPGTLRAPVSSTGRDGLKRSLATLSPGDRPPCRRSRLAFFFNLAKLFTFCHRSRKRVRVHQTFTTLSGGSLGSCVDEERSQLRELM</sequence>
<gene>
    <name evidence="2" type="ORF">EGW08_023306</name>
</gene>
<dbReference type="AlphaFoldDB" id="A0A433SIV2"/>
<evidence type="ECO:0000313" key="2">
    <source>
        <dbReference type="EMBL" id="RUS68930.1"/>
    </source>
</evidence>
<dbReference type="OrthoDB" id="8750428at2759"/>
<accession>A0A433SIV2</accession>
<comment type="caution">
    <text evidence="2">The sequence shown here is derived from an EMBL/GenBank/DDBJ whole genome shotgun (WGS) entry which is preliminary data.</text>
</comment>
<keyword evidence="3" id="KW-1185">Reference proteome</keyword>
<organism evidence="2 3">
    <name type="scientific">Elysia chlorotica</name>
    <name type="common">Eastern emerald elysia</name>
    <name type="synonym">Sea slug</name>
    <dbReference type="NCBI Taxonomy" id="188477"/>
    <lineage>
        <taxon>Eukaryota</taxon>
        <taxon>Metazoa</taxon>
        <taxon>Spiralia</taxon>
        <taxon>Lophotrochozoa</taxon>
        <taxon>Mollusca</taxon>
        <taxon>Gastropoda</taxon>
        <taxon>Heterobranchia</taxon>
        <taxon>Euthyneura</taxon>
        <taxon>Panpulmonata</taxon>
        <taxon>Sacoglossa</taxon>
        <taxon>Placobranchoidea</taxon>
        <taxon>Plakobranchidae</taxon>
        <taxon>Elysia</taxon>
    </lineage>
</organism>
<feature type="region of interest" description="Disordered" evidence="1">
    <location>
        <begin position="113"/>
        <end position="164"/>
    </location>
</feature>
<reference evidence="2 3" key="1">
    <citation type="submission" date="2019-01" db="EMBL/GenBank/DDBJ databases">
        <title>A draft genome assembly of the solar-powered sea slug Elysia chlorotica.</title>
        <authorList>
            <person name="Cai H."/>
            <person name="Li Q."/>
            <person name="Fang X."/>
            <person name="Li J."/>
            <person name="Curtis N.E."/>
            <person name="Altenburger A."/>
            <person name="Shibata T."/>
            <person name="Feng M."/>
            <person name="Maeda T."/>
            <person name="Schwartz J.A."/>
            <person name="Shigenobu S."/>
            <person name="Lundholm N."/>
            <person name="Nishiyama T."/>
            <person name="Yang H."/>
            <person name="Hasebe M."/>
            <person name="Li S."/>
            <person name="Pierce S.K."/>
            <person name="Wang J."/>
        </authorList>
    </citation>
    <scope>NUCLEOTIDE SEQUENCE [LARGE SCALE GENOMIC DNA]</scope>
    <source>
        <strain evidence="2">EC2010</strain>
        <tissue evidence="2">Whole organism of an adult</tissue>
    </source>
</reference>
<protein>
    <submittedName>
        <fullName evidence="2">Uncharacterized protein</fullName>
    </submittedName>
</protein>
<evidence type="ECO:0000313" key="3">
    <source>
        <dbReference type="Proteomes" id="UP000271974"/>
    </source>
</evidence>
<dbReference type="EMBL" id="RQTK01001917">
    <property type="protein sequence ID" value="RUS68930.1"/>
    <property type="molecule type" value="Genomic_DNA"/>
</dbReference>
<feature type="compositionally biased region" description="Low complexity" evidence="1">
    <location>
        <begin position="113"/>
        <end position="125"/>
    </location>
</feature>
<proteinExistence type="predicted"/>
<name>A0A433SIV2_ELYCH</name>
<evidence type="ECO:0000256" key="1">
    <source>
        <dbReference type="SAM" id="MobiDB-lite"/>
    </source>
</evidence>